<proteinExistence type="predicted"/>
<protein>
    <submittedName>
        <fullName evidence="1">Uncharacterized protein</fullName>
    </submittedName>
</protein>
<feature type="non-terminal residue" evidence="1">
    <location>
        <position position="93"/>
    </location>
</feature>
<dbReference type="HOGENOM" id="CLU_176416_1_0_1"/>
<organism evidence="1 2">
    <name type="scientific">Bipolaris oryzae ATCC 44560</name>
    <dbReference type="NCBI Taxonomy" id="930090"/>
    <lineage>
        <taxon>Eukaryota</taxon>
        <taxon>Fungi</taxon>
        <taxon>Dikarya</taxon>
        <taxon>Ascomycota</taxon>
        <taxon>Pezizomycotina</taxon>
        <taxon>Dothideomycetes</taxon>
        <taxon>Pleosporomycetidae</taxon>
        <taxon>Pleosporales</taxon>
        <taxon>Pleosporineae</taxon>
        <taxon>Pleosporaceae</taxon>
        <taxon>Bipolaris</taxon>
    </lineage>
</organism>
<dbReference type="GeneID" id="19124821"/>
<gene>
    <name evidence="1" type="ORF">COCMIDRAFT_60758</name>
</gene>
<dbReference type="OrthoDB" id="10420525at2759"/>
<feature type="non-terminal residue" evidence="1">
    <location>
        <position position="1"/>
    </location>
</feature>
<sequence>QQNLRSINAPSDSYQCKNGATPSLECVDPLARPTCSCSCTNGVIFNQILPMSPQKDTNCDSCELEKKKCFDREQECRAEIVSVVKDQEDAKAS</sequence>
<keyword evidence="2" id="KW-1185">Reference proteome</keyword>
<evidence type="ECO:0000313" key="2">
    <source>
        <dbReference type="Proteomes" id="UP000054032"/>
    </source>
</evidence>
<dbReference type="Proteomes" id="UP000054032">
    <property type="component" value="Unassembled WGS sequence"/>
</dbReference>
<dbReference type="AlphaFoldDB" id="W6YLP8"/>
<name>W6YLP8_COCMI</name>
<reference evidence="1 2" key="1">
    <citation type="journal article" date="2013" name="PLoS Genet.">
        <title>Comparative genome structure, secondary metabolite, and effector coding capacity across Cochliobolus pathogens.</title>
        <authorList>
            <person name="Condon B.J."/>
            <person name="Leng Y."/>
            <person name="Wu D."/>
            <person name="Bushley K.E."/>
            <person name="Ohm R.A."/>
            <person name="Otillar R."/>
            <person name="Martin J."/>
            <person name="Schackwitz W."/>
            <person name="Grimwood J."/>
            <person name="MohdZainudin N."/>
            <person name="Xue C."/>
            <person name="Wang R."/>
            <person name="Manning V.A."/>
            <person name="Dhillon B."/>
            <person name="Tu Z.J."/>
            <person name="Steffenson B.J."/>
            <person name="Salamov A."/>
            <person name="Sun H."/>
            <person name="Lowry S."/>
            <person name="LaButti K."/>
            <person name="Han J."/>
            <person name="Copeland A."/>
            <person name="Lindquist E."/>
            <person name="Barry K."/>
            <person name="Schmutz J."/>
            <person name="Baker S.E."/>
            <person name="Ciuffetti L.M."/>
            <person name="Grigoriev I.V."/>
            <person name="Zhong S."/>
            <person name="Turgeon B.G."/>
        </authorList>
    </citation>
    <scope>NUCLEOTIDE SEQUENCE [LARGE SCALE GENOMIC DNA]</scope>
    <source>
        <strain evidence="1 2">ATCC 44560</strain>
    </source>
</reference>
<dbReference type="RefSeq" id="XP_007693347.1">
    <property type="nucleotide sequence ID" value="XM_007695157.1"/>
</dbReference>
<dbReference type="EMBL" id="KI964194">
    <property type="protein sequence ID" value="EUC40137.1"/>
    <property type="molecule type" value="Genomic_DNA"/>
</dbReference>
<accession>W6YLP8</accession>
<evidence type="ECO:0000313" key="1">
    <source>
        <dbReference type="EMBL" id="EUC40137.1"/>
    </source>
</evidence>
<dbReference type="KEGG" id="bor:COCMIDRAFT_60758"/>